<dbReference type="GO" id="GO:0043953">
    <property type="term" value="P:protein transport by the Tat complex"/>
    <property type="evidence" value="ECO:0007669"/>
    <property type="project" value="UniProtKB-UniRule"/>
</dbReference>
<dbReference type="HAMAP" id="MF_00236">
    <property type="entry name" value="TatA_E"/>
    <property type="match status" value="1"/>
</dbReference>
<dbReference type="Proteomes" id="UP000054262">
    <property type="component" value="Unassembled WGS sequence"/>
</dbReference>
<accession>A0P4G7</accession>
<dbReference type="PANTHER" id="PTHR42982">
    <property type="entry name" value="SEC-INDEPENDENT PROTEIN TRANSLOCASE PROTEIN TATA"/>
    <property type="match status" value="1"/>
</dbReference>
<evidence type="ECO:0000256" key="6">
    <source>
        <dbReference type="ARBA" id="ARBA00022927"/>
    </source>
</evidence>
<dbReference type="NCBIfam" id="TIGR01411">
    <property type="entry name" value="tatAE"/>
    <property type="match status" value="1"/>
</dbReference>
<evidence type="ECO:0000256" key="4">
    <source>
        <dbReference type="ARBA" id="ARBA00022519"/>
    </source>
</evidence>
<comment type="subunit">
    <text evidence="10">The Tat system comprises two distinct complexes: a TatABC complex, containing multiple copies of TatA, TatB and TatC subunits, and a separate TatA complex, containing only TatA subunits. Substrates initially bind to the TatABC complex, which probably triggers association of the separate TatA complex to form the active translocon.</text>
</comment>
<keyword evidence="12" id="KW-1185">Reference proteome</keyword>
<evidence type="ECO:0000313" key="11">
    <source>
        <dbReference type="EMBL" id="EAV46427.1"/>
    </source>
</evidence>
<dbReference type="Gene3D" id="1.20.5.3310">
    <property type="match status" value="1"/>
</dbReference>
<keyword evidence="4" id="KW-0997">Cell inner membrane</keyword>
<evidence type="ECO:0000313" key="12">
    <source>
        <dbReference type="Proteomes" id="UP000054262"/>
    </source>
</evidence>
<evidence type="ECO:0000256" key="10">
    <source>
        <dbReference type="HAMAP-Rule" id="MF_00236"/>
    </source>
</evidence>
<comment type="similarity">
    <text evidence="10">Belongs to the TatA/E family.</text>
</comment>
<keyword evidence="7 10" id="KW-1133">Transmembrane helix</keyword>
<keyword evidence="2 10" id="KW-0813">Transport</keyword>
<keyword evidence="6 10" id="KW-0653">Protein transport</keyword>
<evidence type="ECO:0000256" key="2">
    <source>
        <dbReference type="ARBA" id="ARBA00022448"/>
    </source>
</evidence>
<comment type="caution">
    <text evidence="11">The sequence shown here is derived from an EMBL/GenBank/DDBJ whole genome shotgun (WGS) entry which is preliminary data.</text>
</comment>
<keyword evidence="5 10" id="KW-0812">Transmembrane</keyword>
<keyword evidence="8 10" id="KW-0811">Translocation</keyword>
<dbReference type="EMBL" id="AAUX01000001">
    <property type="protein sequence ID" value="EAV46427.1"/>
    <property type="molecule type" value="Genomic_DNA"/>
</dbReference>
<protein>
    <recommendedName>
        <fullName evidence="10">Sec-independent protein translocase protein TatA</fullName>
    </recommendedName>
</protein>
<sequence length="58" mass="6113">MPGIWELLIVLGIVLVLFGAGRLKSIGSDLGAAVKNFKDGVSSEKKSIVKKKSSGNKK</sequence>
<evidence type="ECO:0000256" key="1">
    <source>
        <dbReference type="ARBA" id="ARBA00004162"/>
    </source>
</evidence>
<dbReference type="GO" id="GO:0008320">
    <property type="term" value="F:protein transmembrane transporter activity"/>
    <property type="evidence" value="ECO:0007669"/>
    <property type="project" value="UniProtKB-UniRule"/>
</dbReference>
<comment type="subcellular location">
    <subcellularLocation>
        <location evidence="1 10">Cell membrane</location>
        <topology evidence="1 10">Single-pass membrane protein</topology>
    </subcellularLocation>
</comment>
<dbReference type="Pfam" id="PF02416">
    <property type="entry name" value="TatA_B_E"/>
    <property type="match status" value="1"/>
</dbReference>
<evidence type="ECO:0000256" key="5">
    <source>
        <dbReference type="ARBA" id="ARBA00022692"/>
    </source>
</evidence>
<evidence type="ECO:0000256" key="8">
    <source>
        <dbReference type="ARBA" id="ARBA00023010"/>
    </source>
</evidence>
<dbReference type="GO" id="GO:0033281">
    <property type="term" value="C:TAT protein transport complex"/>
    <property type="evidence" value="ECO:0007669"/>
    <property type="project" value="UniProtKB-UniRule"/>
</dbReference>
<comment type="function">
    <text evidence="10">Part of the twin-arginine translocation (Tat) system that transports large folded proteins containing a characteristic twin-arginine motif in their signal peptide across membranes. TatA could form the protein-conducting channel of the Tat system.</text>
</comment>
<gene>
    <name evidence="10" type="primary">tatA</name>
    <name evidence="11" type="ORF">MB2181_00100</name>
</gene>
<organism evidence="11 12">
    <name type="scientific">Methylophilales bacterium HTCC2181</name>
    <dbReference type="NCBI Taxonomy" id="383631"/>
    <lineage>
        <taxon>Bacteria</taxon>
        <taxon>Pseudomonadati</taxon>
        <taxon>Pseudomonadota</taxon>
        <taxon>Betaproteobacteria</taxon>
        <taxon>Nitrosomonadales</taxon>
        <taxon>OM43 clade</taxon>
    </lineage>
</organism>
<proteinExistence type="inferred from homology"/>
<dbReference type="InterPro" id="IPR003369">
    <property type="entry name" value="TatA/B/E"/>
</dbReference>
<dbReference type="PANTHER" id="PTHR42982:SF1">
    <property type="entry name" value="SEC-INDEPENDENT PROTEIN TRANSLOCASE PROTEIN TATA"/>
    <property type="match status" value="1"/>
</dbReference>
<dbReference type="AlphaFoldDB" id="A0P4G7"/>
<dbReference type="InterPro" id="IPR006312">
    <property type="entry name" value="TatA/E"/>
</dbReference>
<evidence type="ECO:0000256" key="3">
    <source>
        <dbReference type="ARBA" id="ARBA00022475"/>
    </source>
</evidence>
<name>A0P4G7_9PROT</name>
<reference evidence="11 12" key="1">
    <citation type="submission" date="2006-11" db="EMBL/GenBank/DDBJ databases">
        <authorList>
            <person name="Giovannoni S."/>
            <person name="Vergin K."/>
            <person name="Ferriera S."/>
            <person name="Johnson J."/>
            <person name="Kravitz S."/>
            <person name="Beeson K."/>
            <person name="Sutton G."/>
            <person name="Rogers Y.-H."/>
            <person name="Friedman R."/>
            <person name="Frazier M."/>
            <person name="Venter J.C."/>
        </authorList>
    </citation>
    <scope>NUCLEOTIDE SEQUENCE [LARGE SCALE GENOMIC DNA]</scope>
    <source>
        <strain evidence="11 12">HTCC2181</strain>
    </source>
</reference>
<keyword evidence="9 10" id="KW-0472">Membrane</keyword>
<evidence type="ECO:0000256" key="9">
    <source>
        <dbReference type="ARBA" id="ARBA00023136"/>
    </source>
</evidence>
<keyword evidence="3 10" id="KW-1003">Cell membrane</keyword>
<evidence type="ECO:0000256" key="7">
    <source>
        <dbReference type="ARBA" id="ARBA00022989"/>
    </source>
</evidence>